<proteinExistence type="predicted"/>
<sequence>MFNGYQVQKRCRLPYLNEEIKLVLLTGCYCLLQILSAVLHEACKDCCCIIINDPVTDFPSVPFCFCFSGLIHFNFCRHYSQQQVCHRSLCPDEIISSLCLFPQGTSECIIAQAEG</sequence>
<keyword evidence="2" id="KW-1185">Reference proteome</keyword>
<accession>A0AAV9RKD8</accession>
<organism evidence="1 2">
    <name type="scientific">Crenichthys baileyi</name>
    <name type="common">White River springfish</name>
    <dbReference type="NCBI Taxonomy" id="28760"/>
    <lineage>
        <taxon>Eukaryota</taxon>
        <taxon>Metazoa</taxon>
        <taxon>Chordata</taxon>
        <taxon>Craniata</taxon>
        <taxon>Vertebrata</taxon>
        <taxon>Euteleostomi</taxon>
        <taxon>Actinopterygii</taxon>
        <taxon>Neopterygii</taxon>
        <taxon>Teleostei</taxon>
        <taxon>Neoteleostei</taxon>
        <taxon>Acanthomorphata</taxon>
        <taxon>Ovalentaria</taxon>
        <taxon>Atherinomorphae</taxon>
        <taxon>Cyprinodontiformes</taxon>
        <taxon>Goodeidae</taxon>
        <taxon>Crenichthys</taxon>
    </lineage>
</organism>
<protein>
    <submittedName>
        <fullName evidence="1">Uncharacterized protein</fullName>
    </submittedName>
</protein>
<evidence type="ECO:0000313" key="2">
    <source>
        <dbReference type="Proteomes" id="UP001311232"/>
    </source>
</evidence>
<evidence type="ECO:0000313" key="1">
    <source>
        <dbReference type="EMBL" id="KAK5609249.1"/>
    </source>
</evidence>
<reference evidence="1 2" key="1">
    <citation type="submission" date="2021-06" db="EMBL/GenBank/DDBJ databases">
        <authorList>
            <person name="Palmer J.M."/>
        </authorList>
    </citation>
    <scope>NUCLEOTIDE SEQUENCE [LARGE SCALE GENOMIC DNA]</scope>
    <source>
        <strain evidence="1 2">MEX-2019</strain>
        <tissue evidence="1">Muscle</tissue>
    </source>
</reference>
<dbReference type="Proteomes" id="UP001311232">
    <property type="component" value="Unassembled WGS sequence"/>
</dbReference>
<dbReference type="AlphaFoldDB" id="A0AAV9RKD8"/>
<name>A0AAV9RKD8_9TELE</name>
<gene>
    <name evidence="1" type="ORF">CRENBAI_014105</name>
</gene>
<comment type="caution">
    <text evidence="1">The sequence shown here is derived from an EMBL/GenBank/DDBJ whole genome shotgun (WGS) entry which is preliminary data.</text>
</comment>
<dbReference type="EMBL" id="JAHHUM010001757">
    <property type="protein sequence ID" value="KAK5609249.1"/>
    <property type="molecule type" value="Genomic_DNA"/>
</dbReference>